<accession>A0A9E8MVZ3</accession>
<sequence length="97" mass="11121">MTNRIKIEQLRLYINGLILLYFCMLIGVYYFKVEVQIIRILGELLTIPALLGLIGIPIWALIDNLRGKNKNASIYVMTLLITLSIFTVLFVANSYLK</sequence>
<name>A0A9E8MVZ3_9FLAO</name>
<feature type="transmembrane region" description="Helical" evidence="1">
    <location>
        <begin position="37"/>
        <end position="62"/>
    </location>
</feature>
<evidence type="ECO:0000313" key="3">
    <source>
        <dbReference type="Proteomes" id="UP001164705"/>
    </source>
</evidence>
<dbReference type="AlphaFoldDB" id="A0A9E8MVZ3"/>
<dbReference type="RefSeq" id="WP_267677190.1">
    <property type="nucleotide sequence ID" value="NZ_CP113088.1"/>
</dbReference>
<proteinExistence type="predicted"/>
<organism evidence="2 3">
    <name type="scientific">Lacinutrix neustonica</name>
    <dbReference type="NCBI Taxonomy" id="2980107"/>
    <lineage>
        <taxon>Bacteria</taxon>
        <taxon>Pseudomonadati</taxon>
        <taxon>Bacteroidota</taxon>
        <taxon>Flavobacteriia</taxon>
        <taxon>Flavobacteriales</taxon>
        <taxon>Flavobacteriaceae</taxon>
        <taxon>Lacinutrix</taxon>
    </lineage>
</organism>
<dbReference type="EMBL" id="CP113088">
    <property type="protein sequence ID" value="WAC02593.1"/>
    <property type="molecule type" value="Genomic_DNA"/>
</dbReference>
<dbReference type="KEGG" id="lnu:N7U66_02555"/>
<reference evidence="2" key="1">
    <citation type="submission" date="2022-11" db="EMBL/GenBank/DDBJ databases">
        <title>Lacinutrix neustonica HL-RS19T sp. nov., isolated from the surface microlayer sample of brackish Lake Shihwa.</title>
        <authorList>
            <person name="Choi J.Y."/>
            <person name="Hwang C.Y."/>
        </authorList>
    </citation>
    <scope>NUCLEOTIDE SEQUENCE</scope>
    <source>
        <strain evidence="2">HL-RS19</strain>
    </source>
</reference>
<keyword evidence="1" id="KW-1133">Transmembrane helix</keyword>
<evidence type="ECO:0000256" key="1">
    <source>
        <dbReference type="SAM" id="Phobius"/>
    </source>
</evidence>
<gene>
    <name evidence="2" type="ORF">N7U66_02555</name>
</gene>
<feature type="transmembrane region" description="Helical" evidence="1">
    <location>
        <begin position="74"/>
        <end position="96"/>
    </location>
</feature>
<evidence type="ECO:0000313" key="2">
    <source>
        <dbReference type="EMBL" id="WAC02593.1"/>
    </source>
</evidence>
<keyword evidence="1" id="KW-0812">Transmembrane</keyword>
<feature type="transmembrane region" description="Helical" evidence="1">
    <location>
        <begin position="12"/>
        <end position="31"/>
    </location>
</feature>
<keyword evidence="3" id="KW-1185">Reference proteome</keyword>
<dbReference type="Proteomes" id="UP001164705">
    <property type="component" value="Chromosome"/>
</dbReference>
<keyword evidence="1" id="KW-0472">Membrane</keyword>
<protein>
    <submittedName>
        <fullName evidence="2">Uncharacterized protein</fullName>
    </submittedName>
</protein>